<dbReference type="Gene3D" id="1.20.1250.20">
    <property type="entry name" value="MFS general substrate transporter like domains"/>
    <property type="match status" value="1"/>
</dbReference>
<dbReference type="RefSeq" id="WP_241444172.1">
    <property type="nucleotide sequence ID" value="NZ_BSUJ01000001.1"/>
</dbReference>
<dbReference type="InterPro" id="IPR020846">
    <property type="entry name" value="MFS_dom"/>
</dbReference>
<keyword evidence="2" id="KW-0813">Transport</keyword>
<dbReference type="PANTHER" id="PTHR23513">
    <property type="entry name" value="INTEGRAL MEMBRANE EFFLUX PROTEIN-RELATED"/>
    <property type="match status" value="1"/>
</dbReference>
<feature type="transmembrane region" description="Helical" evidence="9">
    <location>
        <begin position="12"/>
        <end position="31"/>
    </location>
</feature>
<evidence type="ECO:0000256" key="1">
    <source>
        <dbReference type="ARBA" id="ARBA00004429"/>
    </source>
</evidence>
<evidence type="ECO:0000256" key="5">
    <source>
        <dbReference type="ARBA" id="ARBA00022989"/>
    </source>
</evidence>
<gene>
    <name evidence="11" type="ORF">GCM10025862_25230</name>
</gene>
<feature type="transmembrane region" description="Helical" evidence="9">
    <location>
        <begin position="92"/>
        <end position="110"/>
    </location>
</feature>
<protein>
    <recommendedName>
        <fullName evidence="8">Multidrug efflux pump Tap</fullName>
    </recommendedName>
</protein>
<feature type="transmembrane region" description="Helical" evidence="9">
    <location>
        <begin position="324"/>
        <end position="350"/>
    </location>
</feature>
<comment type="subcellular location">
    <subcellularLocation>
        <location evidence="1">Cell inner membrane</location>
        <topology evidence="1">Multi-pass membrane protein</topology>
    </subcellularLocation>
</comment>
<evidence type="ECO:0000256" key="2">
    <source>
        <dbReference type="ARBA" id="ARBA00022448"/>
    </source>
</evidence>
<evidence type="ECO:0000256" key="3">
    <source>
        <dbReference type="ARBA" id="ARBA00022475"/>
    </source>
</evidence>
<dbReference type="InterPro" id="IPR011701">
    <property type="entry name" value="MFS"/>
</dbReference>
<evidence type="ECO:0000313" key="12">
    <source>
        <dbReference type="Proteomes" id="UP001157109"/>
    </source>
</evidence>
<accession>A0ABQ6HQ72</accession>
<dbReference type="SUPFAM" id="SSF103473">
    <property type="entry name" value="MFS general substrate transporter"/>
    <property type="match status" value="1"/>
</dbReference>
<feature type="transmembrane region" description="Helical" evidence="9">
    <location>
        <begin position="146"/>
        <end position="166"/>
    </location>
</feature>
<evidence type="ECO:0000256" key="9">
    <source>
        <dbReference type="SAM" id="Phobius"/>
    </source>
</evidence>
<evidence type="ECO:0000256" key="6">
    <source>
        <dbReference type="ARBA" id="ARBA00023136"/>
    </source>
</evidence>
<dbReference type="Pfam" id="PF07690">
    <property type="entry name" value="MFS_1"/>
    <property type="match status" value="1"/>
</dbReference>
<feature type="transmembrane region" description="Helical" evidence="9">
    <location>
        <begin position="272"/>
        <end position="295"/>
    </location>
</feature>
<reference evidence="12" key="1">
    <citation type="journal article" date="2019" name="Int. J. Syst. Evol. Microbiol.">
        <title>The Global Catalogue of Microorganisms (GCM) 10K type strain sequencing project: providing services to taxonomists for standard genome sequencing and annotation.</title>
        <authorList>
            <consortium name="The Broad Institute Genomics Platform"/>
            <consortium name="The Broad Institute Genome Sequencing Center for Infectious Disease"/>
            <person name="Wu L."/>
            <person name="Ma J."/>
        </authorList>
    </citation>
    <scope>NUCLEOTIDE SEQUENCE [LARGE SCALE GENOMIC DNA]</scope>
    <source>
        <strain evidence="12">NBRC 105830</strain>
    </source>
</reference>
<keyword evidence="3" id="KW-1003">Cell membrane</keyword>
<keyword evidence="5 9" id="KW-1133">Transmembrane helix</keyword>
<name>A0ABQ6HQ72_9MICO</name>
<feature type="transmembrane region" description="Helical" evidence="9">
    <location>
        <begin position="172"/>
        <end position="190"/>
    </location>
</feature>
<evidence type="ECO:0000313" key="11">
    <source>
        <dbReference type="EMBL" id="GMA20502.1"/>
    </source>
</evidence>
<dbReference type="CDD" id="cd06173">
    <property type="entry name" value="MFS_MefA_like"/>
    <property type="match status" value="1"/>
</dbReference>
<organism evidence="11 12">
    <name type="scientific">Arsenicicoccus piscis</name>
    <dbReference type="NCBI Taxonomy" id="673954"/>
    <lineage>
        <taxon>Bacteria</taxon>
        <taxon>Bacillati</taxon>
        <taxon>Actinomycetota</taxon>
        <taxon>Actinomycetes</taxon>
        <taxon>Micrococcales</taxon>
        <taxon>Intrasporangiaceae</taxon>
        <taxon>Arsenicicoccus</taxon>
    </lineage>
</organism>
<feature type="transmembrane region" description="Helical" evidence="9">
    <location>
        <begin position="236"/>
        <end position="260"/>
    </location>
</feature>
<evidence type="ECO:0000256" key="4">
    <source>
        <dbReference type="ARBA" id="ARBA00022692"/>
    </source>
</evidence>
<feature type="domain" description="Major facilitator superfamily (MFS) profile" evidence="10">
    <location>
        <begin position="237"/>
        <end position="426"/>
    </location>
</feature>
<keyword evidence="4 9" id="KW-0812">Transmembrane</keyword>
<sequence length="426" mass="43690">MITRLVLPWATADVVSVVGTRLLALAIPWFVLTSTGSAAQTGAVAFAEMAPMVLAKALGGPLIDRIGAARVAVAADLVSVPLVLAIPLLHAAGLLSMPLLIAIVAVLGTARGPGDAAKQALVPEVSGRSGWSLERISGIAGTSERLASTVGLAAGGVLIAAVGAIATIWVTAVALLGCAALIGLLVRPALRPVEADRSVASPPAVSTLESDESPSTPTGYVNQLREGWRFVMTDPVILAITIMVALTNLLDQAWVIVLVPSWALRHDLDASAVGWTFAVMTGGAVVGSALASLLAERLPRRPVYLIAFLLAGAPRYAAPALDLPLLGVLAVVLVSGFASGFINPILSAVLFERIPTQLVGRVSALTTAICWSLMPFGGLLAAALMTPLGVSGALWACGALYLVVTVAPALLPAWRELDDRRIPSAP</sequence>
<dbReference type="EMBL" id="BSUJ01000001">
    <property type="protein sequence ID" value="GMA20502.1"/>
    <property type="molecule type" value="Genomic_DNA"/>
</dbReference>
<keyword evidence="12" id="KW-1185">Reference proteome</keyword>
<evidence type="ECO:0000259" key="10">
    <source>
        <dbReference type="PROSITE" id="PS50850"/>
    </source>
</evidence>
<feature type="transmembrane region" description="Helical" evidence="9">
    <location>
        <begin position="362"/>
        <end position="386"/>
    </location>
</feature>
<keyword evidence="6 9" id="KW-0472">Membrane</keyword>
<comment type="caution">
    <text evidence="11">The sequence shown here is derived from an EMBL/GenBank/DDBJ whole genome shotgun (WGS) entry which is preliminary data.</text>
</comment>
<dbReference type="Proteomes" id="UP001157109">
    <property type="component" value="Unassembled WGS sequence"/>
</dbReference>
<dbReference type="PROSITE" id="PS50850">
    <property type="entry name" value="MFS"/>
    <property type="match status" value="1"/>
</dbReference>
<proteinExistence type="inferred from homology"/>
<feature type="transmembrane region" description="Helical" evidence="9">
    <location>
        <begin position="392"/>
        <end position="414"/>
    </location>
</feature>
<evidence type="ECO:0000256" key="8">
    <source>
        <dbReference type="ARBA" id="ARBA00040914"/>
    </source>
</evidence>
<dbReference type="PANTHER" id="PTHR23513:SF9">
    <property type="entry name" value="ENTEROBACTIN EXPORTER ENTS"/>
    <property type="match status" value="1"/>
</dbReference>
<dbReference type="InterPro" id="IPR036259">
    <property type="entry name" value="MFS_trans_sf"/>
</dbReference>
<comment type="similarity">
    <text evidence="7">Belongs to the major facilitator superfamily. Drug:H(+) antiporter-3 (DHA3) (TC 2.A.1.21) family.</text>
</comment>
<feature type="transmembrane region" description="Helical" evidence="9">
    <location>
        <begin position="302"/>
        <end position="318"/>
    </location>
</feature>
<evidence type="ECO:0000256" key="7">
    <source>
        <dbReference type="ARBA" id="ARBA00038075"/>
    </source>
</evidence>